<sequence length="63" mass="7220">YLPPYSPDFNPIEQAFSAIKAHLRRQGLGFFGLQGLYYELYRACDVITPESTWGFFAHSGYIV</sequence>
<dbReference type="AlphaFoldDB" id="A0A0C3EPC5"/>
<name>A0A0C3EPC5_PILCF</name>
<evidence type="ECO:0000313" key="2">
    <source>
        <dbReference type="EMBL" id="KIM74430.1"/>
    </source>
</evidence>
<proteinExistence type="predicted"/>
<reference evidence="3" key="2">
    <citation type="submission" date="2015-01" db="EMBL/GenBank/DDBJ databases">
        <title>Evolutionary Origins and Diversification of the Mycorrhizal Mutualists.</title>
        <authorList>
            <consortium name="DOE Joint Genome Institute"/>
            <consortium name="Mycorrhizal Genomics Consortium"/>
            <person name="Kohler A."/>
            <person name="Kuo A."/>
            <person name="Nagy L.G."/>
            <person name="Floudas D."/>
            <person name="Copeland A."/>
            <person name="Barry K.W."/>
            <person name="Cichocki N."/>
            <person name="Veneault-Fourrey C."/>
            <person name="LaButti K."/>
            <person name="Lindquist E.A."/>
            <person name="Lipzen A."/>
            <person name="Lundell T."/>
            <person name="Morin E."/>
            <person name="Murat C."/>
            <person name="Riley R."/>
            <person name="Ohm R."/>
            <person name="Sun H."/>
            <person name="Tunlid A."/>
            <person name="Henrissat B."/>
            <person name="Grigoriev I.V."/>
            <person name="Hibbett D.S."/>
            <person name="Martin F."/>
        </authorList>
    </citation>
    <scope>NUCLEOTIDE SEQUENCE [LARGE SCALE GENOMIC DNA]</scope>
    <source>
        <strain evidence="3">F 1598</strain>
    </source>
</reference>
<keyword evidence="3" id="KW-1185">Reference proteome</keyword>
<feature type="non-terminal residue" evidence="2">
    <location>
        <position position="1"/>
    </location>
</feature>
<gene>
    <name evidence="2" type="ORF">PILCRDRAFT_80091</name>
</gene>
<organism evidence="2 3">
    <name type="scientific">Piloderma croceum (strain F 1598)</name>
    <dbReference type="NCBI Taxonomy" id="765440"/>
    <lineage>
        <taxon>Eukaryota</taxon>
        <taxon>Fungi</taxon>
        <taxon>Dikarya</taxon>
        <taxon>Basidiomycota</taxon>
        <taxon>Agaricomycotina</taxon>
        <taxon>Agaricomycetes</taxon>
        <taxon>Agaricomycetidae</taxon>
        <taxon>Atheliales</taxon>
        <taxon>Atheliaceae</taxon>
        <taxon>Piloderma</taxon>
    </lineage>
</organism>
<dbReference type="GO" id="GO:0003676">
    <property type="term" value="F:nucleic acid binding"/>
    <property type="evidence" value="ECO:0007669"/>
    <property type="project" value="InterPro"/>
</dbReference>
<dbReference type="Gene3D" id="3.30.420.10">
    <property type="entry name" value="Ribonuclease H-like superfamily/Ribonuclease H"/>
    <property type="match status" value="1"/>
</dbReference>
<dbReference type="Proteomes" id="UP000054166">
    <property type="component" value="Unassembled WGS sequence"/>
</dbReference>
<dbReference type="InParanoid" id="A0A0C3EPC5"/>
<protein>
    <recommendedName>
        <fullName evidence="1">Tc1-like transposase DDE domain-containing protein</fullName>
    </recommendedName>
</protein>
<dbReference type="InterPro" id="IPR036397">
    <property type="entry name" value="RNaseH_sf"/>
</dbReference>
<evidence type="ECO:0000259" key="1">
    <source>
        <dbReference type="Pfam" id="PF13358"/>
    </source>
</evidence>
<evidence type="ECO:0000313" key="3">
    <source>
        <dbReference type="Proteomes" id="UP000054166"/>
    </source>
</evidence>
<reference evidence="2 3" key="1">
    <citation type="submission" date="2014-04" db="EMBL/GenBank/DDBJ databases">
        <authorList>
            <consortium name="DOE Joint Genome Institute"/>
            <person name="Kuo A."/>
            <person name="Tarkka M."/>
            <person name="Buscot F."/>
            <person name="Kohler A."/>
            <person name="Nagy L.G."/>
            <person name="Floudas D."/>
            <person name="Copeland A."/>
            <person name="Barry K.W."/>
            <person name="Cichocki N."/>
            <person name="Veneault-Fourrey C."/>
            <person name="LaButti K."/>
            <person name="Lindquist E.A."/>
            <person name="Lipzen A."/>
            <person name="Lundell T."/>
            <person name="Morin E."/>
            <person name="Murat C."/>
            <person name="Sun H."/>
            <person name="Tunlid A."/>
            <person name="Henrissat B."/>
            <person name="Grigoriev I.V."/>
            <person name="Hibbett D.S."/>
            <person name="Martin F."/>
            <person name="Nordberg H.P."/>
            <person name="Cantor M.N."/>
            <person name="Hua S.X."/>
        </authorList>
    </citation>
    <scope>NUCLEOTIDE SEQUENCE [LARGE SCALE GENOMIC DNA]</scope>
    <source>
        <strain evidence="2 3">F 1598</strain>
    </source>
</reference>
<feature type="domain" description="Tc1-like transposase DDE" evidence="1">
    <location>
        <begin position="1"/>
        <end position="25"/>
    </location>
</feature>
<dbReference type="Pfam" id="PF13358">
    <property type="entry name" value="DDE_3"/>
    <property type="match status" value="1"/>
</dbReference>
<dbReference type="InterPro" id="IPR038717">
    <property type="entry name" value="Tc1-like_DDE_dom"/>
</dbReference>
<dbReference type="HOGENOM" id="CLU_056788_12_1_1"/>
<accession>A0A0C3EPC5</accession>
<dbReference type="EMBL" id="KN833061">
    <property type="protein sequence ID" value="KIM74430.1"/>
    <property type="molecule type" value="Genomic_DNA"/>
</dbReference>